<feature type="non-terminal residue" evidence="1">
    <location>
        <position position="1"/>
    </location>
</feature>
<dbReference type="EMBL" id="JAODUP010000073">
    <property type="protein sequence ID" value="KAK2163846.1"/>
    <property type="molecule type" value="Genomic_DNA"/>
</dbReference>
<dbReference type="Proteomes" id="UP001208570">
    <property type="component" value="Unassembled WGS sequence"/>
</dbReference>
<keyword evidence="2" id="KW-1185">Reference proteome</keyword>
<organism evidence="1 2">
    <name type="scientific">Paralvinella palmiformis</name>
    <dbReference type="NCBI Taxonomy" id="53620"/>
    <lineage>
        <taxon>Eukaryota</taxon>
        <taxon>Metazoa</taxon>
        <taxon>Spiralia</taxon>
        <taxon>Lophotrochozoa</taxon>
        <taxon>Annelida</taxon>
        <taxon>Polychaeta</taxon>
        <taxon>Sedentaria</taxon>
        <taxon>Canalipalpata</taxon>
        <taxon>Terebellida</taxon>
        <taxon>Terebelliformia</taxon>
        <taxon>Alvinellidae</taxon>
        <taxon>Paralvinella</taxon>
    </lineage>
</organism>
<accession>A0AAD9K2R9</accession>
<dbReference type="AlphaFoldDB" id="A0AAD9K2R9"/>
<gene>
    <name evidence="1" type="ORF">LSH36_73g00016</name>
</gene>
<evidence type="ECO:0000313" key="2">
    <source>
        <dbReference type="Proteomes" id="UP001208570"/>
    </source>
</evidence>
<evidence type="ECO:0000313" key="1">
    <source>
        <dbReference type="EMBL" id="KAK2163846.1"/>
    </source>
</evidence>
<proteinExistence type="predicted"/>
<name>A0AAD9K2R9_9ANNE</name>
<sequence>NKILIGEVYRVPNVNYQESIPKYDSLLNRINDGNVDLIIGTDQNINYVNIDTNHATDLLNIFLSVEMVSTISRPTRITHTSATLIDNLYVRINKLDETLSSILSVDLSDPLTMCIYMGSKTKIKPKPLTFKYRKLDENAFKNIKTLLCVTDWSCLNNIGIEEPNEKFVDIIHEYTDIHICTIKNCSYPT</sequence>
<reference evidence="1" key="1">
    <citation type="journal article" date="2023" name="Mol. Biol. Evol.">
        <title>Third-Generation Sequencing Reveals the Adaptive Role of the Epigenome in Three Deep-Sea Polychaetes.</title>
        <authorList>
            <person name="Perez M."/>
            <person name="Aroh O."/>
            <person name="Sun Y."/>
            <person name="Lan Y."/>
            <person name="Juniper S.K."/>
            <person name="Young C.R."/>
            <person name="Angers B."/>
            <person name="Qian P.Y."/>
        </authorList>
    </citation>
    <scope>NUCLEOTIDE SEQUENCE</scope>
    <source>
        <strain evidence="1">P08H-3</strain>
    </source>
</reference>
<comment type="caution">
    <text evidence="1">The sequence shown here is derived from an EMBL/GenBank/DDBJ whole genome shotgun (WGS) entry which is preliminary data.</text>
</comment>
<protein>
    <submittedName>
        <fullName evidence="1">Uncharacterized protein</fullName>
    </submittedName>
</protein>